<accession>A0A1L4BLM6</accession>
<geneLocation type="plasmid" evidence="1">
    <name>pTy004_01</name>
</geneLocation>
<dbReference type="EMBL" id="KX833209">
    <property type="protein sequence ID" value="API82841.1"/>
    <property type="molecule type" value="Genomic_DNA"/>
</dbReference>
<proteinExistence type="predicted"/>
<name>A0A1L4BLM6_SALTI</name>
<sequence>MKLGNAVSLFFTALLEGFNYRFCPVWDKALDTLIDEGTLLEVRNGIALFERDAQLYEVFVGAGFNHFGHLISLNTKAIDESVMRRPSFRVMDKLQRHVDAELLRVAKEKERELQAMIGSLIAE</sequence>
<organism evidence="1">
    <name type="scientific">Salmonella typhi</name>
    <dbReference type="NCBI Taxonomy" id="90370"/>
    <lineage>
        <taxon>Bacteria</taxon>
        <taxon>Pseudomonadati</taxon>
        <taxon>Pseudomonadota</taxon>
        <taxon>Gammaproteobacteria</taxon>
        <taxon>Enterobacterales</taxon>
        <taxon>Enterobacteriaceae</taxon>
        <taxon>Salmonella</taxon>
    </lineage>
</organism>
<dbReference type="AlphaFoldDB" id="A0A1L4BLM6"/>
<dbReference type="RefSeq" id="WP_172687916.1">
    <property type="nucleotide sequence ID" value="NZ_KX833209.1"/>
</dbReference>
<protein>
    <submittedName>
        <fullName evidence="1">Uncharacterized protein</fullName>
    </submittedName>
</protein>
<keyword evidence="1" id="KW-0614">Plasmid</keyword>
<reference evidence="1" key="1">
    <citation type="submission" date="2016-09" db="EMBL/GenBank/DDBJ databases">
        <title>Whole genome sequence analysis of Salmonella Typhi isolated in Thailand before and after the introduction of a national immunization program.</title>
        <authorList>
            <person name="Dyson Z.A."/>
            <person name="Thanh D.P."/>
            <person name="Bodhidatta L."/>
            <person name="Mason C.J."/>
            <person name="Rabaa M.A."/>
            <person name="Vinh P.V."/>
            <person name="Thanh T.H."/>
            <person name="Thwaites G.E."/>
            <person name="Baker S."/>
            <person name="Holt K.E."/>
        </authorList>
    </citation>
    <scope>NUCLEOTIDE SEQUENCE</scope>
    <source>
        <strain evidence="1">Ty004</strain>
        <plasmid evidence="1">pTy004_01</plasmid>
    </source>
</reference>
<evidence type="ECO:0000313" key="1">
    <source>
        <dbReference type="EMBL" id="API82841.1"/>
    </source>
</evidence>